<dbReference type="Proteomes" id="UP000623440">
    <property type="component" value="Unassembled WGS sequence"/>
</dbReference>
<dbReference type="EMBL" id="JACJSI010000240">
    <property type="protein sequence ID" value="MBD2535154.1"/>
    <property type="molecule type" value="Genomic_DNA"/>
</dbReference>
<organism evidence="1 2">
    <name type="scientific">Nostoc flagelliforme FACHB-838</name>
    <dbReference type="NCBI Taxonomy" id="2692904"/>
    <lineage>
        <taxon>Bacteria</taxon>
        <taxon>Bacillati</taxon>
        <taxon>Cyanobacteriota</taxon>
        <taxon>Cyanophyceae</taxon>
        <taxon>Nostocales</taxon>
        <taxon>Nostocaceae</taxon>
        <taxon>Nostoc</taxon>
    </lineage>
</organism>
<accession>A0ABR8E3E0</accession>
<evidence type="ECO:0000313" key="2">
    <source>
        <dbReference type="Proteomes" id="UP000623440"/>
    </source>
</evidence>
<dbReference type="Gene3D" id="3.90.350.10">
    <property type="entry name" value="Transposase Inhibitor Protein From Tn5, Chain A, domain 1"/>
    <property type="match status" value="1"/>
</dbReference>
<evidence type="ECO:0008006" key="3">
    <source>
        <dbReference type="Google" id="ProtNLM"/>
    </source>
</evidence>
<dbReference type="SUPFAM" id="SSF53098">
    <property type="entry name" value="Ribonuclease H-like"/>
    <property type="match status" value="1"/>
</dbReference>
<evidence type="ECO:0000313" key="1">
    <source>
        <dbReference type="EMBL" id="MBD2535154.1"/>
    </source>
</evidence>
<sequence length="86" mass="9844">MLLTRVIHVFDREGDIAEVFALQRKNKNTGIVVRAAHNRCLAGENSYLWEYVISLVTELANKQGVSEVPMSCQNRKIPYHVYLTPQ</sequence>
<reference evidence="1 2" key="1">
    <citation type="journal article" date="2020" name="ISME J.">
        <title>Comparative genomics reveals insights into cyanobacterial evolution and habitat adaptation.</title>
        <authorList>
            <person name="Chen M.Y."/>
            <person name="Teng W.K."/>
            <person name="Zhao L."/>
            <person name="Hu C.X."/>
            <person name="Zhou Y.K."/>
            <person name="Han B.P."/>
            <person name="Song L.R."/>
            <person name="Shu W.S."/>
        </authorList>
    </citation>
    <scope>NUCLEOTIDE SEQUENCE [LARGE SCALE GENOMIC DNA]</scope>
    <source>
        <strain evidence="1 2">FACHB-838</strain>
    </source>
</reference>
<name>A0ABR8E3E0_9NOSO</name>
<comment type="caution">
    <text evidence="1">The sequence shown here is derived from an EMBL/GenBank/DDBJ whole genome shotgun (WGS) entry which is preliminary data.</text>
</comment>
<keyword evidence="2" id="KW-1185">Reference proteome</keyword>
<dbReference type="InterPro" id="IPR012337">
    <property type="entry name" value="RNaseH-like_sf"/>
</dbReference>
<gene>
    <name evidence="1" type="ORF">H6G97_39400</name>
</gene>
<protein>
    <recommendedName>
        <fullName evidence="3">Transposase</fullName>
    </recommendedName>
</protein>
<proteinExistence type="predicted"/>